<proteinExistence type="predicted"/>
<protein>
    <submittedName>
        <fullName evidence="1">Uncharacterized protein</fullName>
    </submittedName>
</protein>
<evidence type="ECO:0000313" key="1">
    <source>
        <dbReference type="EMBL" id="KAK3286098.1"/>
    </source>
</evidence>
<accession>A0AAE0LI53</accession>
<comment type="caution">
    <text evidence="1">The sequence shown here is derived from an EMBL/GenBank/DDBJ whole genome shotgun (WGS) entry which is preliminary data.</text>
</comment>
<evidence type="ECO:0000313" key="2">
    <source>
        <dbReference type="Proteomes" id="UP001190700"/>
    </source>
</evidence>
<organism evidence="1 2">
    <name type="scientific">Cymbomonas tetramitiformis</name>
    <dbReference type="NCBI Taxonomy" id="36881"/>
    <lineage>
        <taxon>Eukaryota</taxon>
        <taxon>Viridiplantae</taxon>
        <taxon>Chlorophyta</taxon>
        <taxon>Pyramimonadophyceae</taxon>
        <taxon>Pyramimonadales</taxon>
        <taxon>Pyramimonadaceae</taxon>
        <taxon>Cymbomonas</taxon>
    </lineage>
</organism>
<dbReference type="EMBL" id="LGRX02001493">
    <property type="protein sequence ID" value="KAK3286098.1"/>
    <property type="molecule type" value="Genomic_DNA"/>
</dbReference>
<sequence>MPSTETSEEKKLSELRRKLSELKAIDPLPFITTRDRFEGEEIYKEYGIVCGNAVHSRSIFVDGIVSLKSMFGGEVHLLRDLMERTTLDATRNLQKAAQEVGGNAVVCVRYSTSTTKERLSGGVITFVTAYGMAVRIR</sequence>
<dbReference type="InterPro" id="IPR035439">
    <property type="entry name" value="UPF0145_dom_sf"/>
</dbReference>
<dbReference type="SUPFAM" id="SSF117782">
    <property type="entry name" value="YbjQ-like"/>
    <property type="match status" value="1"/>
</dbReference>
<dbReference type="Gene3D" id="3.30.110.70">
    <property type="entry name" value="Hypothetical protein apc22750. Chain B"/>
    <property type="match status" value="1"/>
</dbReference>
<gene>
    <name evidence="1" type="ORF">CYMTET_6332</name>
</gene>
<dbReference type="AlphaFoldDB" id="A0AAE0LI53"/>
<name>A0AAE0LI53_9CHLO</name>
<reference evidence="1 2" key="1">
    <citation type="journal article" date="2015" name="Genome Biol. Evol.">
        <title>Comparative Genomics of a Bacterivorous Green Alga Reveals Evolutionary Causalities and Consequences of Phago-Mixotrophic Mode of Nutrition.</title>
        <authorList>
            <person name="Burns J.A."/>
            <person name="Paasch A."/>
            <person name="Narechania A."/>
            <person name="Kim E."/>
        </authorList>
    </citation>
    <scope>NUCLEOTIDE SEQUENCE [LARGE SCALE GENOMIC DNA]</scope>
    <source>
        <strain evidence="1 2">PLY_AMNH</strain>
    </source>
</reference>
<dbReference type="InterPro" id="IPR002765">
    <property type="entry name" value="UPF0145_YbjQ-like"/>
</dbReference>
<dbReference type="Pfam" id="PF01906">
    <property type="entry name" value="YbjQ_1"/>
    <property type="match status" value="1"/>
</dbReference>
<dbReference type="PANTHER" id="PTHR34068">
    <property type="entry name" value="UPF0145 PROTEIN YBJQ"/>
    <property type="match status" value="1"/>
</dbReference>
<keyword evidence="2" id="KW-1185">Reference proteome</keyword>
<dbReference type="Proteomes" id="UP001190700">
    <property type="component" value="Unassembled WGS sequence"/>
</dbReference>